<dbReference type="GO" id="GO:0005524">
    <property type="term" value="F:ATP binding"/>
    <property type="evidence" value="ECO:0007669"/>
    <property type="project" value="UniProtKB-KW"/>
</dbReference>
<dbReference type="SUPFAM" id="SSF52540">
    <property type="entry name" value="P-loop containing nucleoside triphosphate hydrolases"/>
    <property type="match status" value="1"/>
</dbReference>
<evidence type="ECO:0000256" key="1">
    <source>
        <dbReference type="ARBA" id="ARBA00022741"/>
    </source>
</evidence>
<organism evidence="4 5">
    <name type="scientific">Lacimicrobium alkaliphilum</name>
    <dbReference type="NCBI Taxonomy" id="1526571"/>
    <lineage>
        <taxon>Bacteria</taxon>
        <taxon>Pseudomonadati</taxon>
        <taxon>Pseudomonadota</taxon>
        <taxon>Gammaproteobacteria</taxon>
        <taxon>Alteromonadales</taxon>
        <taxon>Alteromonadaceae</taxon>
        <taxon>Lacimicrobium</taxon>
    </lineage>
</organism>
<accession>A0A0U2JIH1</accession>
<feature type="domain" description="ABC transporter" evidence="3">
    <location>
        <begin position="10"/>
        <end position="250"/>
    </location>
</feature>
<dbReference type="InterPro" id="IPR017871">
    <property type="entry name" value="ABC_transporter-like_CS"/>
</dbReference>
<dbReference type="PROSITE" id="PS00211">
    <property type="entry name" value="ABC_TRANSPORTER_1"/>
    <property type="match status" value="1"/>
</dbReference>
<dbReference type="GO" id="GO:0016887">
    <property type="term" value="F:ATP hydrolysis activity"/>
    <property type="evidence" value="ECO:0007669"/>
    <property type="project" value="InterPro"/>
</dbReference>
<dbReference type="EMBL" id="CP013650">
    <property type="protein sequence ID" value="ALS97574.1"/>
    <property type="molecule type" value="Genomic_DNA"/>
</dbReference>
<dbReference type="CDD" id="cd03216">
    <property type="entry name" value="ABC_Carb_Monos_I"/>
    <property type="match status" value="1"/>
</dbReference>
<evidence type="ECO:0000313" key="4">
    <source>
        <dbReference type="EMBL" id="ALS97574.1"/>
    </source>
</evidence>
<dbReference type="InterPro" id="IPR027417">
    <property type="entry name" value="P-loop_NTPase"/>
</dbReference>
<evidence type="ECO:0000256" key="2">
    <source>
        <dbReference type="ARBA" id="ARBA00022840"/>
    </source>
</evidence>
<dbReference type="InterPro" id="IPR003439">
    <property type="entry name" value="ABC_transporter-like_ATP-bd"/>
</dbReference>
<dbReference type="InterPro" id="IPR050107">
    <property type="entry name" value="ABC_carbohydrate_import_ATPase"/>
</dbReference>
<dbReference type="STRING" id="1526571.AT746_04340"/>
<dbReference type="PANTHER" id="PTHR43790:SF8">
    <property type="entry name" value="SUGAR ABC TRANSPORTER ATP-BINDING PROTEIN"/>
    <property type="match status" value="1"/>
</dbReference>
<dbReference type="Proteomes" id="UP000068447">
    <property type="component" value="Chromosome"/>
</dbReference>
<dbReference type="OrthoDB" id="9776369at2"/>
<dbReference type="Gene3D" id="3.40.50.300">
    <property type="entry name" value="P-loop containing nucleotide triphosphate hydrolases"/>
    <property type="match status" value="1"/>
</dbReference>
<dbReference type="SMART" id="SM00382">
    <property type="entry name" value="AAA"/>
    <property type="match status" value="1"/>
</dbReference>
<keyword evidence="2 4" id="KW-0067">ATP-binding</keyword>
<dbReference type="RefSeq" id="WP_062476934.1">
    <property type="nucleotide sequence ID" value="NZ_CP013650.1"/>
</dbReference>
<dbReference type="AlphaFoldDB" id="A0A0U2JIH1"/>
<protein>
    <submittedName>
        <fullName evidence="4">ABC transporter ATP-binding protein</fullName>
    </submittedName>
</protein>
<sequence length="265" mass="28490">MNVSSAPAILSLENVSRYFGAIVALRCVNLEVFPGQVHCLLGDNGAGKSTLIKILSGVYQPSDGAFFVDGINTTFTSPRDALDRGIATVYQDLALVPLMSISRNFVLGQETAFKAGPFGFFDLEKANRLAAQSMAELGIHIRDPNHLVANLSGGEKQCLAIARAVHFGARVLILDEPTAALGVTQTAQVLNVIQNARKRGIAIIFITHNIHHAFPIADHFIVLNKGHCTGSYKKADVSKDFIFEAMSGGQDMAVLEAELSRNDTP</sequence>
<dbReference type="Pfam" id="PF00005">
    <property type="entry name" value="ABC_tran"/>
    <property type="match status" value="1"/>
</dbReference>
<name>A0A0U2JIH1_9ALTE</name>
<dbReference type="PANTHER" id="PTHR43790">
    <property type="entry name" value="CARBOHYDRATE TRANSPORT ATP-BINDING PROTEIN MG119-RELATED"/>
    <property type="match status" value="1"/>
</dbReference>
<dbReference type="KEGG" id="lal:AT746_04340"/>
<dbReference type="PROSITE" id="PS50893">
    <property type="entry name" value="ABC_TRANSPORTER_2"/>
    <property type="match status" value="1"/>
</dbReference>
<keyword evidence="5" id="KW-1185">Reference proteome</keyword>
<reference evidence="4 5" key="1">
    <citation type="submission" date="2015-12" db="EMBL/GenBank/DDBJ databases">
        <title>Complete genome of Lacimicrobium alkaliphilum KCTC 32984.</title>
        <authorList>
            <person name="Kim S.-G."/>
            <person name="Lee Y.-J."/>
        </authorList>
    </citation>
    <scope>NUCLEOTIDE SEQUENCE [LARGE SCALE GENOMIC DNA]</scope>
    <source>
        <strain evidence="4 5">YelD216</strain>
    </source>
</reference>
<dbReference type="InterPro" id="IPR003593">
    <property type="entry name" value="AAA+_ATPase"/>
</dbReference>
<keyword evidence="1" id="KW-0547">Nucleotide-binding</keyword>
<proteinExistence type="predicted"/>
<evidence type="ECO:0000259" key="3">
    <source>
        <dbReference type="PROSITE" id="PS50893"/>
    </source>
</evidence>
<gene>
    <name evidence="4" type="ORF">AT746_04340</name>
</gene>
<evidence type="ECO:0000313" key="5">
    <source>
        <dbReference type="Proteomes" id="UP000068447"/>
    </source>
</evidence>